<evidence type="ECO:0000313" key="4">
    <source>
        <dbReference type="Proteomes" id="UP000321367"/>
    </source>
</evidence>
<dbReference type="PROSITE" id="PS51257">
    <property type="entry name" value="PROKAR_LIPOPROTEIN"/>
    <property type="match status" value="1"/>
</dbReference>
<evidence type="ECO:0008006" key="5">
    <source>
        <dbReference type="Google" id="ProtNLM"/>
    </source>
</evidence>
<keyword evidence="2" id="KW-0472">Membrane</keyword>
<feature type="compositionally biased region" description="Polar residues" evidence="1">
    <location>
        <begin position="277"/>
        <end position="299"/>
    </location>
</feature>
<evidence type="ECO:0000256" key="1">
    <source>
        <dbReference type="SAM" id="MobiDB-lite"/>
    </source>
</evidence>
<organism evidence="3 4">
    <name type="scientific">Gillisia hiemivivida</name>
    <dbReference type="NCBI Taxonomy" id="291190"/>
    <lineage>
        <taxon>Bacteria</taxon>
        <taxon>Pseudomonadati</taxon>
        <taxon>Bacteroidota</taxon>
        <taxon>Flavobacteriia</taxon>
        <taxon>Flavobacteriales</taxon>
        <taxon>Flavobacteriaceae</taxon>
        <taxon>Gillisia</taxon>
    </lineage>
</organism>
<dbReference type="OrthoDB" id="1443506at2"/>
<dbReference type="RefSeq" id="WP_146934964.1">
    <property type="nucleotide sequence ID" value="NZ_CBCSHZ010000041.1"/>
</dbReference>
<feature type="region of interest" description="Disordered" evidence="1">
    <location>
        <begin position="220"/>
        <end position="366"/>
    </location>
</feature>
<comment type="caution">
    <text evidence="3">The sequence shown here is derived from an EMBL/GenBank/DDBJ whole genome shotgun (WGS) entry which is preliminary data.</text>
</comment>
<feature type="compositionally biased region" description="Low complexity" evidence="1">
    <location>
        <begin position="304"/>
        <end position="366"/>
    </location>
</feature>
<evidence type="ECO:0000313" key="3">
    <source>
        <dbReference type="EMBL" id="TXD91711.1"/>
    </source>
</evidence>
<accession>A0A5C6ZPQ2</accession>
<dbReference type="AlphaFoldDB" id="A0A5C6ZPQ2"/>
<gene>
    <name evidence="3" type="ORF">ES724_16190</name>
</gene>
<dbReference type="EMBL" id="VORY01000037">
    <property type="protein sequence ID" value="TXD91711.1"/>
    <property type="molecule type" value="Genomic_DNA"/>
</dbReference>
<feature type="compositionally biased region" description="Low complexity" evidence="1">
    <location>
        <begin position="220"/>
        <end position="229"/>
    </location>
</feature>
<name>A0A5C6ZPQ2_9FLAO</name>
<feature type="compositionally biased region" description="Low complexity" evidence="1">
    <location>
        <begin position="247"/>
        <end position="263"/>
    </location>
</feature>
<feature type="transmembrane region" description="Helical" evidence="2">
    <location>
        <begin position="12"/>
        <end position="32"/>
    </location>
</feature>
<proteinExistence type="predicted"/>
<dbReference type="Proteomes" id="UP000321367">
    <property type="component" value="Unassembled WGS sequence"/>
</dbReference>
<reference evidence="3 4" key="1">
    <citation type="submission" date="2019-08" db="EMBL/GenBank/DDBJ databases">
        <title>Genome sequence of Gillisia hiemivivida IC154 (type strain).</title>
        <authorList>
            <person name="Bowman J.P."/>
        </authorList>
    </citation>
    <scope>NUCLEOTIDE SEQUENCE [LARGE SCALE GENOMIC DNA]</scope>
    <source>
        <strain evidence="3 4">IC154</strain>
    </source>
</reference>
<keyword evidence="2" id="KW-0812">Transmembrane</keyword>
<protein>
    <recommendedName>
        <fullName evidence="5">Vitellogenin II</fullName>
    </recommendedName>
</protein>
<evidence type="ECO:0000256" key="2">
    <source>
        <dbReference type="SAM" id="Phobius"/>
    </source>
</evidence>
<keyword evidence="4" id="KW-1185">Reference proteome</keyword>
<keyword evidence="2" id="KW-1133">Transmembrane helix</keyword>
<sequence length="366" mass="40993">MKLYNYIPKSIYFFMAAMSTFLLTSCGSYQYAGTSNDGIYGDTEQVQVVVPTEVEYGTREENGDYYKRMFEEEAALYGEVLAENAVFTDVDSYSSTGNYDYDNENSNYQGGNAPWGNDPDSYSINIYNDRFFGSYNPFWDYWGPAYYGAGFWPGHYAMGFWGSPWGRYGTGFGFGYGNAFGFGFGVHPFIYGGFGYHNPYNFYGNRYNNYRNNVAYNTGRRNSVSNFRNNRVENLRNATSLGDRGRSSSYSRSIRNLRNSNDDYGISRRTYSRDYQTRSNTNSPYSTNRSGTINRSNRGSDAYSRSSNNTRNSGTVRRSSSPTRSSGTVRSSSSTRSSGTVRSSGSTSRSSGTRSSGGSSSRGRGN</sequence>